<evidence type="ECO:0000256" key="8">
    <source>
        <dbReference type="ARBA" id="ARBA00026081"/>
    </source>
</evidence>
<feature type="transmembrane region" description="Helical" evidence="9">
    <location>
        <begin position="279"/>
        <end position="297"/>
    </location>
</feature>
<accession>A0AA37SC73</accession>
<protein>
    <submittedName>
        <fullName evidence="10">LPS export ABC transporter permease LptG</fullName>
    </submittedName>
</protein>
<evidence type="ECO:0000256" key="4">
    <source>
        <dbReference type="ARBA" id="ARBA00022475"/>
    </source>
</evidence>
<evidence type="ECO:0000256" key="1">
    <source>
        <dbReference type="ARBA" id="ARBA00002265"/>
    </source>
</evidence>
<comment type="caution">
    <text evidence="10">The sequence shown here is derived from an EMBL/GenBank/DDBJ whole genome shotgun (WGS) entry which is preliminary data.</text>
</comment>
<dbReference type="Pfam" id="PF03739">
    <property type="entry name" value="LptF_LptG"/>
    <property type="match status" value="1"/>
</dbReference>
<feature type="transmembrane region" description="Helical" evidence="9">
    <location>
        <begin position="65"/>
        <end position="85"/>
    </location>
</feature>
<evidence type="ECO:0000256" key="6">
    <source>
        <dbReference type="ARBA" id="ARBA00022989"/>
    </source>
</evidence>
<keyword evidence="6 9" id="KW-1133">Transmembrane helix</keyword>
<feature type="transmembrane region" description="Helical" evidence="9">
    <location>
        <begin position="338"/>
        <end position="356"/>
    </location>
</feature>
<evidence type="ECO:0000256" key="3">
    <source>
        <dbReference type="ARBA" id="ARBA00007725"/>
    </source>
</evidence>
<comment type="function">
    <text evidence="1">Part of the ABC transporter complex LptBFG involved in the translocation of lipopolysaccharide (LPS) from the inner membrane to the outer membrane.</text>
</comment>
<keyword evidence="4" id="KW-1003">Cell membrane</keyword>
<dbReference type="RefSeq" id="WP_284381947.1">
    <property type="nucleotide sequence ID" value="NZ_BSNM01000015.1"/>
</dbReference>
<reference evidence="10" key="2">
    <citation type="submission" date="2023-01" db="EMBL/GenBank/DDBJ databases">
        <title>Draft genome sequence of Litoribrevibacter albus strain NBRC 110071.</title>
        <authorList>
            <person name="Sun Q."/>
            <person name="Mori K."/>
        </authorList>
    </citation>
    <scope>NUCLEOTIDE SEQUENCE</scope>
    <source>
        <strain evidence="10">NBRC 110071</strain>
    </source>
</reference>
<dbReference type="GO" id="GO:0015920">
    <property type="term" value="P:lipopolysaccharide transport"/>
    <property type="evidence" value="ECO:0007669"/>
    <property type="project" value="TreeGrafter"/>
</dbReference>
<keyword evidence="7 9" id="KW-0472">Membrane</keyword>
<evidence type="ECO:0000313" key="11">
    <source>
        <dbReference type="Proteomes" id="UP001161389"/>
    </source>
</evidence>
<evidence type="ECO:0000256" key="2">
    <source>
        <dbReference type="ARBA" id="ARBA00004651"/>
    </source>
</evidence>
<gene>
    <name evidence="10" type="ORF">GCM10007876_25720</name>
</gene>
<organism evidence="10 11">
    <name type="scientific">Litoribrevibacter albus</name>
    <dbReference type="NCBI Taxonomy" id="1473156"/>
    <lineage>
        <taxon>Bacteria</taxon>
        <taxon>Pseudomonadati</taxon>
        <taxon>Pseudomonadota</taxon>
        <taxon>Gammaproteobacteria</taxon>
        <taxon>Oceanospirillales</taxon>
        <taxon>Oceanospirillaceae</taxon>
        <taxon>Litoribrevibacter</taxon>
    </lineage>
</organism>
<dbReference type="NCBIfam" id="TIGR04408">
    <property type="entry name" value="LptG_lptG"/>
    <property type="match status" value="1"/>
</dbReference>
<dbReference type="PANTHER" id="PTHR33529:SF2">
    <property type="entry name" value="LIPOPOLYSACCHARIDE EXPORT SYSTEM PERMEASE PROTEIN LPTG"/>
    <property type="match status" value="1"/>
</dbReference>
<comment type="subunit">
    <text evidence="8">Component of the lipopolysaccharide transport and assembly complex. The LptBFG transporter is composed of two ATP-binding proteins (LptB) and two transmembrane proteins (LptF and LptG).</text>
</comment>
<evidence type="ECO:0000256" key="5">
    <source>
        <dbReference type="ARBA" id="ARBA00022692"/>
    </source>
</evidence>
<dbReference type="InterPro" id="IPR005495">
    <property type="entry name" value="LptG/LptF_permease"/>
</dbReference>
<keyword evidence="5 9" id="KW-0812">Transmembrane</keyword>
<dbReference type="GO" id="GO:0043190">
    <property type="term" value="C:ATP-binding cassette (ABC) transporter complex"/>
    <property type="evidence" value="ECO:0007669"/>
    <property type="project" value="InterPro"/>
</dbReference>
<evidence type="ECO:0000313" key="10">
    <source>
        <dbReference type="EMBL" id="GLQ32093.1"/>
    </source>
</evidence>
<feature type="transmembrane region" description="Helical" evidence="9">
    <location>
        <begin position="309"/>
        <end position="326"/>
    </location>
</feature>
<proteinExistence type="inferred from homology"/>
<comment type="similarity">
    <text evidence="3">Belongs to the LptF/LptG family.</text>
</comment>
<evidence type="ECO:0000256" key="9">
    <source>
        <dbReference type="SAM" id="Phobius"/>
    </source>
</evidence>
<feature type="transmembrane region" description="Helical" evidence="9">
    <location>
        <begin position="12"/>
        <end position="38"/>
    </location>
</feature>
<dbReference type="GO" id="GO:0055085">
    <property type="term" value="P:transmembrane transport"/>
    <property type="evidence" value="ECO:0007669"/>
    <property type="project" value="InterPro"/>
</dbReference>
<dbReference type="InterPro" id="IPR030923">
    <property type="entry name" value="LptG"/>
</dbReference>
<evidence type="ECO:0000256" key="7">
    <source>
        <dbReference type="ARBA" id="ARBA00023136"/>
    </source>
</evidence>
<dbReference type="Proteomes" id="UP001161389">
    <property type="component" value="Unassembled WGS sequence"/>
</dbReference>
<feature type="transmembrane region" description="Helical" evidence="9">
    <location>
        <begin position="106"/>
        <end position="126"/>
    </location>
</feature>
<dbReference type="EMBL" id="BSNM01000015">
    <property type="protein sequence ID" value="GLQ32093.1"/>
    <property type="molecule type" value="Genomic_DNA"/>
</dbReference>
<sequence>MTIPGMNTVERYIAKVVFTSFAALALIILGLDLLFSFLTELDDTRNQYQIFDAFLFMLMTVPRRLYEYLPLLAMIGALIGIGRLANNSELVILRAAGMSTYRIVYAVMKAAFLLMLVGFLLGQLVVPASESYAQTSKAVKMANGDSQLIHKGKGFWHKESNEFVHFAVVEPSGRLHGVTRYQFDDQKRLTSMEYSKMAEYQDQQWHLYETTRTEFIDNKTQVIQLPEQSWNVSLQPALLSVIVLKPDYLAMTDLYSLSNYLEVQGLDAGAFKLSFWRKLYQPLAIGALVLIGISFVFGPLRSVAMGTRLFYGIITGLTFKYLQDFMGPAASVFGIEPWLAALMPIALCAVIGFVMIRRAG</sequence>
<reference evidence="10" key="1">
    <citation type="journal article" date="2014" name="Int. J. Syst. Evol. Microbiol.">
        <title>Complete genome sequence of Corynebacterium casei LMG S-19264T (=DSM 44701T), isolated from a smear-ripened cheese.</title>
        <authorList>
            <consortium name="US DOE Joint Genome Institute (JGI-PGF)"/>
            <person name="Walter F."/>
            <person name="Albersmeier A."/>
            <person name="Kalinowski J."/>
            <person name="Ruckert C."/>
        </authorList>
    </citation>
    <scope>NUCLEOTIDE SEQUENCE</scope>
    <source>
        <strain evidence="10">NBRC 110071</strain>
    </source>
</reference>
<keyword evidence="11" id="KW-1185">Reference proteome</keyword>
<dbReference type="PANTHER" id="PTHR33529">
    <property type="entry name" value="SLR0882 PROTEIN-RELATED"/>
    <property type="match status" value="1"/>
</dbReference>
<name>A0AA37SC73_9GAMM</name>
<dbReference type="AlphaFoldDB" id="A0AA37SC73"/>
<comment type="subcellular location">
    <subcellularLocation>
        <location evidence="2">Cell membrane</location>
        <topology evidence="2">Multi-pass membrane protein</topology>
    </subcellularLocation>
</comment>